<dbReference type="Pfam" id="PF03466">
    <property type="entry name" value="LysR_substrate"/>
    <property type="match status" value="1"/>
</dbReference>
<dbReference type="SUPFAM" id="SSF46785">
    <property type="entry name" value="Winged helix' DNA-binding domain"/>
    <property type="match status" value="1"/>
</dbReference>
<dbReference type="InterPro" id="IPR036390">
    <property type="entry name" value="WH_DNA-bd_sf"/>
</dbReference>
<accession>A0ABV2TJW9</accession>
<sequence>MEIEHRHIEVFRAVMRAGSVTGAAGLLFTSQPTVSRDLARLEQLLGYALFDRQRGRLKPTARALALYEEVQRSYQGLERILATAADLREARGGQLALVCVPAFAQALLPAVCKRFFAQHPQVSVTITPQESPVLEEWLSAQRFDLGLTEHASAPPGTALEVLLEADEVCVLPTGHALLAKPALRPADFANQPFISLAPGDPYRIQLDAVFRERGVARRMQLETQSAASVCSLVREGLGLAIVNPLTALDYAERGLALRRFTVSIPFRVSMVRPEYRPSTPLADHFVAALRAEATTLQERLKGQL</sequence>
<evidence type="ECO:0000256" key="3">
    <source>
        <dbReference type="ARBA" id="ARBA00023125"/>
    </source>
</evidence>
<dbReference type="EMBL" id="JBEWZI010000007">
    <property type="protein sequence ID" value="MET7014215.1"/>
    <property type="molecule type" value="Genomic_DNA"/>
</dbReference>
<evidence type="ECO:0000256" key="1">
    <source>
        <dbReference type="ARBA" id="ARBA00009437"/>
    </source>
</evidence>
<dbReference type="Gene3D" id="1.10.10.10">
    <property type="entry name" value="Winged helix-like DNA-binding domain superfamily/Winged helix DNA-binding domain"/>
    <property type="match status" value="1"/>
</dbReference>
<organism evidence="6 7">
    <name type="scientific">Uliginosibacterium flavum</name>
    <dbReference type="NCBI Taxonomy" id="1396831"/>
    <lineage>
        <taxon>Bacteria</taxon>
        <taxon>Pseudomonadati</taxon>
        <taxon>Pseudomonadota</taxon>
        <taxon>Betaproteobacteria</taxon>
        <taxon>Rhodocyclales</taxon>
        <taxon>Zoogloeaceae</taxon>
        <taxon>Uliginosibacterium</taxon>
    </lineage>
</organism>
<proteinExistence type="inferred from homology"/>
<gene>
    <name evidence="6" type="ORF">ABXR19_08425</name>
</gene>
<dbReference type="NCBIfam" id="NF008239">
    <property type="entry name" value="PRK11013.1"/>
    <property type="match status" value="1"/>
</dbReference>
<dbReference type="PRINTS" id="PR00039">
    <property type="entry name" value="HTHLYSR"/>
</dbReference>
<evidence type="ECO:0000313" key="6">
    <source>
        <dbReference type="EMBL" id="MET7014215.1"/>
    </source>
</evidence>
<dbReference type="InterPro" id="IPR036388">
    <property type="entry name" value="WH-like_DNA-bd_sf"/>
</dbReference>
<evidence type="ECO:0000256" key="4">
    <source>
        <dbReference type="ARBA" id="ARBA00023163"/>
    </source>
</evidence>
<reference evidence="6 7" key="1">
    <citation type="submission" date="2024-07" db="EMBL/GenBank/DDBJ databases">
        <title>Uliginosibacterium flavum JJ3220;KACC:17644.</title>
        <authorList>
            <person name="Kim M.K."/>
        </authorList>
    </citation>
    <scope>NUCLEOTIDE SEQUENCE [LARGE SCALE GENOMIC DNA]</scope>
    <source>
        <strain evidence="6 7">KACC:17644</strain>
    </source>
</reference>
<dbReference type="PANTHER" id="PTHR30427:SF1">
    <property type="entry name" value="TRANSCRIPTIONAL ACTIVATOR PROTEIN LYSR"/>
    <property type="match status" value="1"/>
</dbReference>
<dbReference type="PROSITE" id="PS50931">
    <property type="entry name" value="HTH_LYSR"/>
    <property type="match status" value="1"/>
</dbReference>
<keyword evidence="2" id="KW-0805">Transcription regulation</keyword>
<dbReference type="Gene3D" id="3.40.190.290">
    <property type="match status" value="1"/>
</dbReference>
<feature type="domain" description="HTH lysR-type" evidence="5">
    <location>
        <begin position="1"/>
        <end position="60"/>
    </location>
</feature>
<dbReference type="SUPFAM" id="SSF53850">
    <property type="entry name" value="Periplasmic binding protein-like II"/>
    <property type="match status" value="1"/>
</dbReference>
<protein>
    <submittedName>
        <fullName evidence="6">LysR family transcriptional regulator</fullName>
    </submittedName>
</protein>
<keyword evidence="3" id="KW-0238">DNA-binding</keyword>
<name>A0ABV2TJW9_9RHOO</name>
<dbReference type="InterPro" id="IPR000847">
    <property type="entry name" value="LysR_HTH_N"/>
</dbReference>
<dbReference type="PANTHER" id="PTHR30427">
    <property type="entry name" value="TRANSCRIPTIONAL ACTIVATOR PROTEIN LYSR"/>
    <property type="match status" value="1"/>
</dbReference>
<evidence type="ECO:0000313" key="7">
    <source>
        <dbReference type="Proteomes" id="UP001549691"/>
    </source>
</evidence>
<dbReference type="Proteomes" id="UP001549691">
    <property type="component" value="Unassembled WGS sequence"/>
</dbReference>
<evidence type="ECO:0000256" key="2">
    <source>
        <dbReference type="ARBA" id="ARBA00023015"/>
    </source>
</evidence>
<keyword evidence="4" id="KW-0804">Transcription</keyword>
<dbReference type="RefSeq" id="WP_354600675.1">
    <property type="nucleotide sequence ID" value="NZ_JBEWZI010000007.1"/>
</dbReference>
<dbReference type="InterPro" id="IPR005119">
    <property type="entry name" value="LysR_subst-bd"/>
</dbReference>
<keyword evidence="7" id="KW-1185">Reference proteome</keyword>
<comment type="similarity">
    <text evidence="1">Belongs to the LysR transcriptional regulatory family.</text>
</comment>
<dbReference type="Pfam" id="PF00126">
    <property type="entry name" value="HTH_1"/>
    <property type="match status" value="1"/>
</dbReference>
<evidence type="ECO:0000259" key="5">
    <source>
        <dbReference type="PROSITE" id="PS50931"/>
    </source>
</evidence>
<comment type="caution">
    <text evidence="6">The sequence shown here is derived from an EMBL/GenBank/DDBJ whole genome shotgun (WGS) entry which is preliminary data.</text>
</comment>